<dbReference type="Proteomes" id="UP000298663">
    <property type="component" value="Unassembled WGS sequence"/>
</dbReference>
<organism evidence="1 2">
    <name type="scientific">Steinernema carpocapsae</name>
    <name type="common">Entomopathogenic nematode</name>
    <dbReference type="NCBI Taxonomy" id="34508"/>
    <lineage>
        <taxon>Eukaryota</taxon>
        <taxon>Metazoa</taxon>
        <taxon>Ecdysozoa</taxon>
        <taxon>Nematoda</taxon>
        <taxon>Chromadorea</taxon>
        <taxon>Rhabditida</taxon>
        <taxon>Tylenchina</taxon>
        <taxon>Panagrolaimomorpha</taxon>
        <taxon>Strongyloidoidea</taxon>
        <taxon>Steinernematidae</taxon>
        <taxon>Steinernema</taxon>
    </lineage>
</organism>
<reference evidence="1 2" key="2">
    <citation type="journal article" date="2019" name="G3 (Bethesda)">
        <title>Hybrid Assembly of the Genome of the Entomopathogenic Nematode Steinernema carpocapsae Identifies the X-Chromosome.</title>
        <authorList>
            <person name="Serra L."/>
            <person name="Macchietto M."/>
            <person name="Macias-Munoz A."/>
            <person name="McGill C.J."/>
            <person name="Rodriguez I.M."/>
            <person name="Rodriguez B."/>
            <person name="Murad R."/>
            <person name="Mortazavi A."/>
        </authorList>
    </citation>
    <scope>NUCLEOTIDE SEQUENCE [LARGE SCALE GENOMIC DNA]</scope>
    <source>
        <strain evidence="1 2">ALL</strain>
    </source>
</reference>
<keyword evidence="2" id="KW-1185">Reference proteome</keyword>
<dbReference type="AlphaFoldDB" id="A0A4U5PER0"/>
<gene>
    <name evidence="1" type="ORF">L596_008815</name>
</gene>
<protein>
    <submittedName>
        <fullName evidence="1">Uncharacterized protein</fullName>
    </submittedName>
</protein>
<reference evidence="1 2" key="1">
    <citation type="journal article" date="2015" name="Genome Biol.">
        <title>Comparative genomics of Steinernema reveals deeply conserved gene regulatory networks.</title>
        <authorList>
            <person name="Dillman A.R."/>
            <person name="Macchietto M."/>
            <person name="Porter C.F."/>
            <person name="Rogers A."/>
            <person name="Williams B."/>
            <person name="Antoshechkin I."/>
            <person name="Lee M.M."/>
            <person name="Goodwin Z."/>
            <person name="Lu X."/>
            <person name="Lewis E.E."/>
            <person name="Goodrich-Blair H."/>
            <person name="Stock S.P."/>
            <person name="Adams B.J."/>
            <person name="Sternberg P.W."/>
            <person name="Mortazavi A."/>
        </authorList>
    </citation>
    <scope>NUCLEOTIDE SEQUENCE [LARGE SCALE GENOMIC DNA]</scope>
    <source>
        <strain evidence="1 2">ALL</strain>
    </source>
</reference>
<evidence type="ECO:0000313" key="1">
    <source>
        <dbReference type="EMBL" id="TKR94544.1"/>
    </source>
</evidence>
<sequence>MAPSIQNRFGLLQDLDSPNTEDSTSDGFTAFVVPKNRKKNRLQLAASAITSGSSYDLEWKIDSCVTGVDVSQVQPQVVDQFGVVEEMRTKKTHVVRGQKPLIPVLNYEKIRKVQEEKKMKFSSVFDPKLTTYR</sequence>
<proteinExistence type="predicted"/>
<evidence type="ECO:0000313" key="2">
    <source>
        <dbReference type="Proteomes" id="UP000298663"/>
    </source>
</evidence>
<name>A0A4U5PER0_STECR</name>
<comment type="caution">
    <text evidence="1">The sequence shown here is derived from an EMBL/GenBank/DDBJ whole genome shotgun (WGS) entry which is preliminary data.</text>
</comment>
<dbReference type="EMBL" id="AZBU02000002">
    <property type="protein sequence ID" value="TKR94544.1"/>
    <property type="molecule type" value="Genomic_DNA"/>
</dbReference>
<accession>A0A4U5PER0</accession>